<gene>
    <name evidence="1" type="ORF">D910_02503</name>
</gene>
<accession>U4U534</accession>
<organism evidence="1 2">
    <name type="scientific">Dendroctonus ponderosae</name>
    <name type="common">Mountain pine beetle</name>
    <dbReference type="NCBI Taxonomy" id="77166"/>
    <lineage>
        <taxon>Eukaryota</taxon>
        <taxon>Metazoa</taxon>
        <taxon>Ecdysozoa</taxon>
        <taxon>Arthropoda</taxon>
        <taxon>Hexapoda</taxon>
        <taxon>Insecta</taxon>
        <taxon>Pterygota</taxon>
        <taxon>Neoptera</taxon>
        <taxon>Endopterygota</taxon>
        <taxon>Coleoptera</taxon>
        <taxon>Polyphaga</taxon>
        <taxon>Cucujiformia</taxon>
        <taxon>Curculionidae</taxon>
        <taxon>Scolytinae</taxon>
        <taxon>Dendroctonus</taxon>
    </lineage>
</organism>
<sequence length="78" mass="8914">MYPKRLSVATFDKLEALHDRLLTGTMAPGQTPRIQKVAKSKPIFWSRRRQERTCPDSLESSCDFSGNYVVLISLKTNK</sequence>
<name>U4U534_DENPD</name>
<reference evidence="1 2" key="1">
    <citation type="journal article" date="2013" name="Genome Biol.">
        <title>Draft genome of the mountain pine beetle, Dendroctonus ponderosae Hopkins, a major forest pest.</title>
        <authorList>
            <person name="Keeling C.I."/>
            <person name="Yuen M.M."/>
            <person name="Liao N.Y."/>
            <person name="Docking T.R."/>
            <person name="Chan S.K."/>
            <person name="Taylor G.A."/>
            <person name="Palmquist D.L."/>
            <person name="Jackman S.D."/>
            <person name="Nguyen A."/>
            <person name="Li M."/>
            <person name="Henderson H."/>
            <person name="Janes J.K."/>
            <person name="Zhao Y."/>
            <person name="Pandoh P."/>
            <person name="Moore R."/>
            <person name="Sperling F.A."/>
            <person name="Huber D.P."/>
            <person name="Birol I."/>
            <person name="Jones S.J."/>
            <person name="Bohlmann J."/>
        </authorList>
    </citation>
    <scope>NUCLEOTIDE SEQUENCE</scope>
</reference>
<evidence type="ECO:0000313" key="2">
    <source>
        <dbReference type="Proteomes" id="UP000030742"/>
    </source>
</evidence>
<evidence type="ECO:0000313" key="1">
    <source>
        <dbReference type="EMBL" id="ERL85080.1"/>
    </source>
</evidence>
<protein>
    <submittedName>
        <fullName evidence="1">Uncharacterized protein</fullName>
    </submittedName>
</protein>
<dbReference type="AlphaFoldDB" id="U4U534"/>
<proteinExistence type="predicted"/>
<dbReference type="Proteomes" id="UP000030742">
    <property type="component" value="Unassembled WGS sequence"/>
</dbReference>
<dbReference type="EMBL" id="KB631657">
    <property type="protein sequence ID" value="ERL85080.1"/>
    <property type="molecule type" value="Genomic_DNA"/>
</dbReference>